<comment type="caution">
    <text evidence="2">The sequence shown here is derived from an EMBL/GenBank/DDBJ whole genome shotgun (WGS) entry which is preliminary data.</text>
</comment>
<dbReference type="Pfam" id="PF14206">
    <property type="entry name" value="Cys_rich_CPCC"/>
    <property type="match status" value="1"/>
</dbReference>
<dbReference type="Proteomes" id="UP000657931">
    <property type="component" value="Unassembled WGS sequence"/>
</dbReference>
<evidence type="ECO:0000313" key="3">
    <source>
        <dbReference type="Proteomes" id="UP000657931"/>
    </source>
</evidence>
<gene>
    <name evidence="2" type="ORF">H9655_11115</name>
</gene>
<reference evidence="2 3" key="1">
    <citation type="submission" date="2020-08" db="EMBL/GenBank/DDBJ databases">
        <title>A Genomic Blueprint of the Chicken Gut Microbiome.</title>
        <authorList>
            <person name="Gilroy R."/>
            <person name="Ravi A."/>
            <person name="Getino M."/>
            <person name="Pursley I."/>
            <person name="Horton D.L."/>
            <person name="Alikhan N.-F."/>
            <person name="Baker D."/>
            <person name="Gharbi K."/>
            <person name="Hall N."/>
            <person name="Watson M."/>
            <person name="Adriaenssens E.M."/>
            <person name="Foster-Nyarko E."/>
            <person name="Jarju S."/>
            <person name="Secka A."/>
            <person name="Antonio M."/>
            <person name="Oren A."/>
            <person name="Chaudhuri R."/>
            <person name="La Ragione R.M."/>
            <person name="Hildebrand F."/>
            <person name="Pallen M.J."/>
        </authorList>
    </citation>
    <scope>NUCLEOTIDE SEQUENCE [LARGE SCALE GENOMIC DNA]</scope>
    <source>
        <strain evidence="2 3">Sa5YUA1</strain>
    </source>
</reference>
<name>A0ABR8QPZ3_9BACI</name>
<protein>
    <recommendedName>
        <fullName evidence="1">Cysteine-rich CPCC domain-containing protein</fullName>
    </recommendedName>
</protein>
<dbReference type="EMBL" id="JACSQT010000004">
    <property type="protein sequence ID" value="MBD7937573.1"/>
    <property type="molecule type" value="Genomic_DNA"/>
</dbReference>
<sequence length="111" mass="13044">MRYTCPCCGFKTLDDPFNYDICEVCYWEDDPTQLEYPALELGPNDGSLCEEQAKILKAISVTIKEYKGFSRDDEWRPLHSDECITPSKPHKNGLDYFNLIGEEQLKYYWEK</sequence>
<dbReference type="InterPro" id="IPR025983">
    <property type="entry name" value="Cys_rich_CPCC"/>
</dbReference>
<evidence type="ECO:0000259" key="1">
    <source>
        <dbReference type="Pfam" id="PF14206"/>
    </source>
</evidence>
<feature type="domain" description="Cysteine-rich CPCC" evidence="1">
    <location>
        <begin position="3"/>
        <end position="54"/>
    </location>
</feature>
<accession>A0ABR8QPZ3</accession>
<organism evidence="2 3">
    <name type="scientific">Cytobacillus stercorigallinarum</name>
    <dbReference type="NCBI Taxonomy" id="2762240"/>
    <lineage>
        <taxon>Bacteria</taxon>
        <taxon>Bacillati</taxon>
        <taxon>Bacillota</taxon>
        <taxon>Bacilli</taxon>
        <taxon>Bacillales</taxon>
        <taxon>Bacillaceae</taxon>
        <taxon>Cytobacillus</taxon>
    </lineage>
</organism>
<proteinExistence type="predicted"/>
<dbReference type="RefSeq" id="WP_191813920.1">
    <property type="nucleotide sequence ID" value="NZ_JACSQT010000004.1"/>
</dbReference>
<evidence type="ECO:0000313" key="2">
    <source>
        <dbReference type="EMBL" id="MBD7937573.1"/>
    </source>
</evidence>
<keyword evidence="3" id="KW-1185">Reference proteome</keyword>